<dbReference type="AlphaFoldDB" id="A0A1I2TLF1"/>
<keyword evidence="1" id="KW-0472">Membrane</keyword>
<dbReference type="Proteomes" id="UP000198724">
    <property type="component" value="Unassembled WGS sequence"/>
</dbReference>
<feature type="transmembrane region" description="Helical" evidence="1">
    <location>
        <begin position="7"/>
        <end position="26"/>
    </location>
</feature>
<protein>
    <recommendedName>
        <fullName evidence="4">Cytochrome oxidase complex assembly protein 1</fullName>
    </recommendedName>
</protein>
<organism evidence="2 3">
    <name type="scientific">Pontibacter chinhatensis</name>
    <dbReference type="NCBI Taxonomy" id="1436961"/>
    <lineage>
        <taxon>Bacteria</taxon>
        <taxon>Pseudomonadati</taxon>
        <taxon>Bacteroidota</taxon>
        <taxon>Cytophagia</taxon>
        <taxon>Cytophagales</taxon>
        <taxon>Hymenobacteraceae</taxon>
        <taxon>Pontibacter</taxon>
    </lineage>
</organism>
<evidence type="ECO:0008006" key="4">
    <source>
        <dbReference type="Google" id="ProtNLM"/>
    </source>
</evidence>
<evidence type="ECO:0000256" key="1">
    <source>
        <dbReference type="SAM" id="Phobius"/>
    </source>
</evidence>
<evidence type="ECO:0000313" key="2">
    <source>
        <dbReference type="EMBL" id="SFG65742.1"/>
    </source>
</evidence>
<gene>
    <name evidence="2" type="ORF">SAMN05421739_103189</name>
</gene>
<keyword evidence="1" id="KW-1133">Transmembrane helix</keyword>
<reference evidence="3" key="1">
    <citation type="submission" date="2016-10" db="EMBL/GenBank/DDBJ databases">
        <authorList>
            <person name="Varghese N."/>
            <person name="Submissions S."/>
        </authorList>
    </citation>
    <scope>NUCLEOTIDE SEQUENCE [LARGE SCALE GENOMIC DNA]</scope>
    <source>
        <strain evidence="3">LP51</strain>
    </source>
</reference>
<dbReference type="RefSeq" id="WP_092100754.1">
    <property type="nucleotide sequence ID" value="NZ_FOOT01000003.1"/>
</dbReference>
<proteinExistence type="predicted"/>
<keyword evidence="1" id="KW-0812">Transmembrane</keyword>
<dbReference type="EMBL" id="FOOT01000003">
    <property type="protein sequence ID" value="SFG65742.1"/>
    <property type="molecule type" value="Genomic_DNA"/>
</dbReference>
<dbReference type="OrthoDB" id="1178263at2"/>
<evidence type="ECO:0000313" key="3">
    <source>
        <dbReference type="Proteomes" id="UP000198724"/>
    </source>
</evidence>
<keyword evidence="3" id="KW-1185">Reference proteome</keyword>
<name>A0A1I2TLF1_9BACT</name>
<sequence length="96" mass="10617">MSRLTKIIISAFAILFVIALLINVMISIKIKETDAFIAAQEYIKENPAVIDAIGEVEGYSEGGKAFFSYTVKGSRENAPVHVVLEKDSSKVWRVKV</sequence>
<accession>A0A1I2TLF1</accession>